<feature type="region of interest" description="Disordered" evidence="1">
    <location>
        <begin position="115"/>
        <end position="135"/>
    </location>
</feature>
<dbReference type="Gene3D" id="2.40.50.140">
    <property type="entry name" value="Nucleic acid-binding proteins"/>
    <property type="match status" value="2"/>
</dbReference>
<organism evidence="4 5">
    <name type="scientific">Hyaloperonospora brassicae</name>
    <name type="common">Brassica downy mildew</name>
    <name type="synonym">Peronospora brassicae</name>
    <dbReference type="NCBI Taxonomy" id="162125"/>
    <lineage>
        <taxon>Eukaryota</taxon>
        <taxon>Sar</taxon>
        <taxon>Stramenopiles</taxon>
        <taxon>Oomycota</taxon>
        <taxon>Peronosporomycetes</taxon>
        <taxon>Peronosporales</taxon>
        <taxon>Peronosporaceae</taxon>
        <taxon>Hyaloperonospora</taxon>
    </lineage>
</organism>
<dbReference type="PANTHER" id="PTHR11289">
    <property type="entry name" value="BREAST CANCER TYPE 2 SUSCEPTIBILITY PROTEIN BRCA2"/>
    <property type="match status" value="1"/>
</dbReference>
<dbReference type="GO" id="GO:0006355">
    <property type="term" value="P:regulation of DNA-templated transcription"/>
    <property type="evidence" value="ECO:0007669"/>
    <property type="project" value="TreeGrafter"/>
</dbReference>
<dbReference type="SUPFAM" id="SSF81872">
    <property type="entry name" value="BRCA2 helical domain"/>
    <property type="match status" value="1"/>
</dbReference>
<dbReference type="InterPro" id="IPR012340">
    <property type="entry name" value="NA-bd_OB-fold"/>
</dbReference>
<name>A0AAV0UVF3_HYABA</name>
<dbReference type="InterPro" id="IPR015187">
    <property type="entry name" value="BRCA2_OB_1"/>
</dbReference>
<keyword evidence="5" id="KW-1185">Reference proteome</keyword>
<evidence type="ECO:0000259" key="3">
    <source>
        <dbReference type="Pfam" id="PF09169"/>
    </source>
</evidence>
<dbReference type="InterPro" id="IPR036315">
    <property type="entry name" value="BRCA2_hlx_sf"/>
</dbReference>
<comment type="caution">
    <text evidence="4">The sequence shown here is derived from an EMBL/GenBank/DDBJ whole genome shotgun (WGS) entry which is preliminary data.</text>
</comment>
<dbReference type="EMBL" id="CANTFL010001446">
    <property type="protein sequence ID" value="CAI5740867.1"/>
    <property type="molecule type" value="Genomic_DNA"/>
</dbReference>
<dbReference type="InterPro" id="IPR015525">
    <property type="entry name" value="BRCA2"/>
</dbReference>
<evidence type="ECO:0000256" key="1">
    <source>
        <dbReference type="SAM" id="MobiDB-lite"/>
    </source>
</evidence>
<evidence type="ECO:0008006" key="6">
    <source>
        <dbReference type="Google" id="ProtNLM"/>
    </source>
</evidence>
<feature type="region of interest" description="Disordered" evidence="1">
    <location>
        <begin position="948"/>
        <end position="973"/>
    </location>
</feature>
<dbReference type="Pfam" id="PF09103">
    <property type="entry name" value="BRCA-2_OB1"/>
    <property type="match status" value="1"/>
</dbReference>
<dbReference type="PANTHER" id="PTHR11289:SF0">
    <property type="entry name" value="BREAST CANCER TYPE 2 SUSCEPTIBILITY PROTEIN"/>
    <property type="match status" value="1"/>
</dbReference>
<proteinExistence type="predicted"/>
<dbReference type="SUPFAM" id="SSF50249">
    <property type="entry name" value="Nucleic acid-binding proteins"/>
    <property type="match status" value="2"/>
</dbReference>
<reference evidence="4" key="1">
    <citation type="submission" date="2022-12" db="EMBL/GenBank/DDBJ databases">
        <authorList>
            <person name="Webb A."/>
        </authorList>
    </citation>
    <scope>NUCLEOTIDE SEQUENCE</scope>
    <source>
        <strain evidence="4">Hp1</strain>
    </source>
</reference>
<dbReference type="GO" id="GO:0000724">
    <property type="term" value="P:double-strand break repair via homologous recombination"/>
    <property type="evidence" value="ECO:0007669"/>
    <property type="project" value="InterPro"/>
</dbReference>
<dbReference type="Proteomes" id="UP001162031">
    <property type="component" value="Unassembled WGS sequence"/>
</dbReference>
<feature type="compositionally biased region" description="Basic residues" evidence="1">
    <location>
        <begin position="961"/>
        <end position="973"/>
    </location>
</feature>
<dbReference type="InterPro" id="IPR015252">
    <property type="entry name" value="BRCA2_hlx"/>
</dbReference>
<feature type="domain" description="Breast cancer type 2 susceptibility protein helical" evidence="3">
    <location>
        <begin position="1162"/>
        <end position="1232"/>
    </location>
</feature>
<evidence type="ECO:0000259" key="2">
    <source>
        <dbReference type="Pfam" id="PF09103"/>
    </source>
</evidence>
<gene>
    <name evidence="4" type="ORF">HBR001_LOCUS8293</name>
</gene>
<evidence type="ECO:0000313" key="5">
    <source>
        <dbReference type="Proteomes" id="UP001162031"/>
    </source>
</evidence>
<feature type="region of interest" description="Disordered" evidence="1">
    <location>
        <begin position="47"/>
        <end position="66"/>
    </location>
</feature>
<evidence type="ECO:0000313" key="4">
    <source>
        <dbReference type="EMBL" id="CAI5740867.1"/>
    </source>
</evidence>
<dbReference type="Pfam" id="PF09169">
    <property type="entry name" value="BRCA-2_helical"/>
    <property type="match status" value="1"/>
</dbReference>
<feature type="domain" description="BRCA2 OB1" evidence="2">
    <location>
        <begin position="1238"/>
        <end position="1381"/>
    </location>
</feature>
<protein>
    <recommendedName>
        <fullName evidence="6">Tower domain-containing protein</fullName>
    </recommendedName>
</protein>
<accession>A0AAV0UVF3</accession>
<sequence>MSAANDVWRDAFAELLVFDQDFDTALQIMVFQDTQVAQLALENTQQTTSQRARRNAHDQSDGTSFCSDRRKRRRVGVVEVAHNASDGAVVPVRSLSTSQCGELAHHVVRDDRLKTRDDSCGGEESFVSGEVPPQTRVTWENGRGVATGNLVGRVESRLCGSDDREQFYSGNKIEVGLPANDTSSMTMSNEAVVPSLFSTGSGKPMLVSKSRLRAYEEKLYGEDASVCKDTAAAVAAAAGPTMNNEAVVPSLFSTGSGKPMLVSKSRLRAYEEKLYGEDESVCKDTAAAVAAAAGTTMNNEAVVPSLLSTGLGKPMSVSKLRLRAYEEKLYGEDESVCKDTAAAVAAAAGTTMNNEAVVPSLFSTGSGKPMLVSKSRLRAYEEKLYGEDESVCKDTAAAVAAAAGTTMNNEAVVPSLFSTGSGKPMLVSKLRLRAYEEKLYGEDESVCKDTAAAVAAAAGTTMNNEAVVPSLFSTGSGKPMLVSKSRLRAYEEKLYGEDESVCKDTAAAVAAAAGTTMNNEAVVPSLFSTGSGKPMLVSKSRLRAYEEKLYGEDESVCKDTAAAVAASAGTTMNNEAVVPSLFSTGSGKPMLVSKSRLRAYEEKLYGEDASVCKDTAAAVAASAGTTMNNEAVVPSLFSAGSGKPMLVSKSRLRAYEEKLYGEDASVCKDTAAAVAAAAGTTMNNEAVVPSLFSTGSGKPMLVSKSRLRAYEEKLYGEDESVCKDTAAAVAAAAGTTMNNEAVVPSLFSTGSGKPMLVSKSRLRAYEEKLYGEDESVCKDTAAAVAAAAGTTMNNEAVVPSLFSTGSGKPMLVSKSRLRAYEEKLYGEDESVCKDTAAAVAAAAGTTMNNEAVVPSLFSTESGKPMLVSKSRLRAYEEKLCNETTLVNSICDAEDEWVIGPLCKGSRLARDESRNDADQVGDLRSNLNEKLDMQSIRSSLMDENLVAGRQRGATASSSPSRTRLHHRATLHSSRTQRLHYGDKENIHPEYVPTAKTAASKPCKVWRSISNENRPSTRPIAKFCGHHCLRQQGMARRVLLPFVESRPEAVGKVRFYPPVPSKTSSACNAESGRGFGRFGVSRSEKKQRIVSKAQPFIYQESMTTSLPSLMELHRDRSLVKGDHDLYRRQILNVITAENAVNVRFMGNNGLACLSESHVAEGLSTGPRELYRQITAGKHILKKMGATFAWFLNHYRWVVWKLAAMERSFPRLLLETYLTKDQVLRQISYRYQRDVTDAKRSIIKKILNRDASSLSCVVLCIAAVLPYPVDKNDLIDAECPACFNLAVVLTDGWYSVYAVPDVPLATVLWNLHAKSGIVGTKIAVWNASLQNSADGIDPLECAIVRESQWKHPLLAKEDLARWPYLRLRYNSTRRVRFGTRLGMEKLHYAVSANYGQYKQQQPQLRFSLLKSVPLRSLEVGGGMVRAVRVRMTRVSPILYLQAKDYRLGPRILCDEQLPVYFQLRSEYARAGVLKNHQQDGADIVEQDRMDHDPNSVPLPVPFIKVDVECTHTCTNDQRGSCYGVLTVWRPPEELLCGRIKEGVEYFVSSLNVRWKLDGGRGHDAYLQLSSTKHSTFDEVHDAMSPTDAEDKNDAPLKPGERVCVDIQQATNDYRSTGDNGLSSFRNDRRPKIDVCVYVVLVTAPVTQDDSAATAKRRGEASLLDPAIEPTEIRYVKHVFVTDESCHLMSIRVSGVDISMPKLRHNSPSKCVSSSSFVFCRGNKSVWKEGSIVCLSGLEISHYDERLDVLDCILVESTQIMSFPSKNSPFQERYSLLQCEAGKLTKRLSAKQALPTSSSFGEELARLKKRVQQDILKTDFVSFQESNEQHATIADQKRVIRVPKLHEAEGATDTAGDDEALGKSSRLLWKANVINIKLLTGNIRSMFPGSVIACACVNVGTDDGRYRTVYLTREAMFSMQTLLEQAGTCCREKDGGIGDGVDEDVVLVAIVSTMLRQIGMNYLFCFEVKQMRSERLASSWKPWEHLHASYWLAKTITAGKHCTSGAVYTDTMSNDFEHDT</sequence>